<evidence type="ECO:0000313" key="2">
    <source>
        <dbReference type="Proteomes" id="UP001234297"/>
    </source>
</evidence>
<organism evidence="1 2">
    <name type="scientific">Persea americana</name>
    <name type="common">Avocado</name>
    <dbReference type="NCBI Taxonomy" id="3435"/>
    <lineage>
        <taxon>Eukaryota</taxon>
        <taxon>Viridiplantae</taxon>
        <taxon>Streptophyta</taxon>
        <taxon>Embryophyta</taxon>
        <taxon>Tracheophyta</taxon>
        <taxon>Spermatophyta</taxon>
        <taxon>Magnoliopsida</taxon>
        <taxon>Magnoliidae</taxon>
        <taxon>Laurales</taxon>
        <taxon>Lauraceae</taxon>
        <taxon>Persea</taxon>
    </lineage>
</organism>
<sequence length="183" mass="20803">MQPRRGLSLYQSEIEDPRILLEVEIARQSLGLSAIEEQGELLLISRNATQIQSPLQKKIGVRDRSRSQVGHRSGQFGRRCRHQSKLEGCRRPLAGSLFGSKRRTARTTPTARLPSPDQKAQGKFEWRRAGRIISKVGSISVGLHAIDVLAHRRRRLGLKLFQIGFGIQRWTALLIKRRKPKTE</sequence>
<accession>A0ACC2KTB9</accession>
<dbReference type="EMBL" id="CM056819">
    <property type="protein sequence ID" value="KAJ8624348.1"/>
    <property type="molecule type" value="Genomic_DNA"/>
</dbReference>
<protein>
    <submittedName>
        <fullName evidence="1">Uncharacterized protein</fullName>
    </submittedName>
</protein>
<dbReference type="Proteomes" id="UP001234297">
    <property type="component" value="Chromosome 11"/>
</dbReference>
<reference evidence="1 2" key="1">
    <citation type="journal article" date="2022" name="Hortic Res">
        <title>A haplotype resolved chromosomal level avocado genome allows analysis of novel avocado genes.</title>
        <authorList>
            <person name="Nath O."/>
            <person name="Fletcher S.J."/>
            <person name="Hayward A."/>
            <person name="Shaw L.M."/>
            <person name="Masouleh A.K."/>
            <person name="Furtado A."/>
            <person name="Henry R.J."/>
            <person name="Mitter N."/>
        </authorList>
    </citation>
    <scope>NUCLEOTIDE SEQUENCE [LARGE SCALE GENOMIC DNA]</scope>
    <source>
        <strain evidence="2">cv. Hass</strain>
    </source>
</reference>
<proteinExistence type="predicted"/>
<name>A0ACC2KTB9_PERAE</name>
<comment type="caution">
    <text evidence="1">The sequence shown here is derived from an EMBL/GenBank/DDBJ whole genome shotgun (WGS) entry which is preliminary data.</text>
</comment>
<evidence type="ECO:0000313" key="1">
    <source>
        <dbReference type="EMBL" id="KAJ8624348.1"/>
    </source>
</evidence>
<keyword evidence="2" id="KW-1185">Reference proteome</keyword>
<gene>
    <name evidence="1" type="ORF">MRB53_032878</name>
</gene>